<dbReference type="AlphaFoldDB" id="A0A2U3Q4D6"/>
<accession>A0A2U3Q4D6</accession>
<gene>
    <name evidence="2" type="ORF">BRAD3257_5272</name>
</gene>
<dbReference type="InterPro" id="IPR037401">
    <property type="entry name" value="SnoaL-like"/>
</dbReference>
<dbReference type="Pfam" id="PF12680">
    <property type="entry name" value="SnoaL_2"/>
    <property type="match status" value="1"/>
</dbReference>
<reference evidence="2 3" key="1">
    <citation type="submission" date="2018-03" db="EMBL/GenBank/DDBJ databases">
        <authorList>
            <person name="Gully D."/>
        </authorList>
    </citation>
    <scope>NUCLEOTIDE SEQUENCE [LARGE SCALE GENOMIC DNA]</scope>
    <source>
        <strain evidence="2">ORS3257</strain>
    </source>
</reference>
<name>A0A2U3Q4D6_9BRAD</name>
<protein>
    <recommendedName>
        <fullName evidence="1">SnoaL-like domain-containing protein</fullName>
    </recommendedName>
</protein>
<organism evidence="2 3">
    <name type="scientific">Bradyrhizobium vignae</name>
    <dbReference type="NCBI Taxonomy" id="1549949"/>
    <lineage>
        <taxon>Bacteria</taxon>
        <taxon>Pseudomonadati</taxon>
        <taxon>Pseudomonadota</taxon>
        <taxon>Alphaproteobacteria</taxon>
        <taxon>Hyphomicrobiales</taxon>
        <taxon>Nitrobacteraceae</taxon>
        <taxon>Bradyrhizobium</taxon>
    </lineage>
</organism>
<evidence type="ECO:0000259" key="1">
    <source>
        <dbReference type="Pfam" id="PF12680"/>
    </source>
</evidence>
<dbReference type="Gene3D" id="3.10.450.50">
    <property type="match status" value="1"/>
</dbReference>
<feature type="domain" description="SnoaL-like" evidence="1">
    <location>
        <begin position="77"/>
        <end position="169"/>
    </location>
</feature>
<proteinExistence type="predicted"/>
<dbReference type="EMBL" id="LS398110">
    <property type="protein sequence ID" value="SPP96226.1"/>
    <property type="molecule type" value="Genomic_DNA"/>
</dbReference>
<evidence type="ECO:0000313" key="3">
    <source>
        <dbReference type="Proteomes" id="UP000246085"/>
    </source>
</evidence>
<dbReference type="KEGG" id="bvz:BRAD3257_5272"/>
<evidence type="ECO:0000313" key="2">
    <source>
        <dbReference type="EMBL" id="SPP96226.1"/>
    </source>
</evidence>
<dbReference type="InterPro" id="IPR032710">
    <property type="entry name" value="NTF2-like_dom_sf"/>
</dbReference>
<dbReference type="Proteomes" id="UP000246085">
    <property type="component" value="Chromosome BRAD3257"/>
</dbReference>
<dbReference type="SUPFAM" id="SSF54427">
    <property type="entry name" value="NTF2-like"/>
    <property type="match status" value="1"/>
</dbReference>
<sequence length="192" mass="21885">MRFSAIVEFRKGIFVAEACADAMRARCAPSEALVAESVALHRDTVAMSPFCAAPVLRWETSRSEVEMDDHATRAALQRHWDASDANDFEAEHDIYCEDAMLDYPQSGERIHGRRNIQQSRFVQPNRKRFTVRRIIGGGDLWVSEFILSYDGVPSYVVSIMEFRDGLVAHETQYFGDRFDPSPSRAHLVERVN</sequence>